<dbReference type="PANTHER" id="PTHR33053:SF24">
    <property type="entry name" value="TRANSPOSASE DOMAIN-CONTAINING PROTEIN"/>
    <property type="match status" value="1"/>
</dbReference>
<dbReference type="EMBL" id="GL767101">
    <property type="protein sequence ID" value="EFZ14146.1"/>
    <property type="molecule type" value="Genomic_DNA"/>
</dbReference>
<evidence type="ECO:0000313" key="1">
    <source>
        <dbReference type="EMBL" id="EFZ14146.1"/>
    </source>
</evidence>
<feature type="non-terminal residue" evidence="1">
    <location>
        <position position="195"/>
    </location>
</feature>
<protein>
    <submittedName>
        <fullName evidence="1">Uncharacterized protein</fullName>
    </submittedName>
</protein>
<dbReference type="PANTHER" id="PTHR33053">
    <property type="entry name" value="PROTEIN, PUTATIVE-RELATED"/>
    <property type="match status" value="1"/>
</dbReference>
<gene>
    <name evidence="1" type="ORF">SINV_08783</name>
</gene>
<dbReference type="AlphaFoldDB" id="E9IZ57"/>
<dbReference type="HOGENOM" id="CLU_1397974_0_0_1"/>
<proteinExistence type="predicted"/>
<sequence>MNPVKEYEQRRPFLAPSANIKPRIISNTIVNYKIKKSPAGSTTDNTINECSNNLEIVNNAIPRSNLLSKNERGFISELKQSIFCSYLFLPNDSRTFLRTPRKSIQKDYIGIAVYNLNGLLLFRSSKVSFWPILVSEVHLKKVYVVSCYYGNDKPNKFVHELISINDKLPIQVSLYAIVYDAPAKSFILSTKDHTG</sequence>
<name>E9IZ57_SOLIN</name>
<organism>
    <name type="scientific">Solenopsis invicta</name>
    <name type="common">Red imported fire ant</name>
    <name type="synonym">Solenopsis wagneri</name>
    <dbReference type="NCBI Taxonomy" id="13686"/>
    <lineage>
        <taxon>Eukaryota</taxon>
        <taxon>Metazoa</taxon>
        <taxon>Ecdysozoa</taxon>
        <taxon>Arthropoda</taxon>
        <taxon>Hexapoda</taxon>
        <taxon>Insecta</taxon>
        <taxon>Pterygota</taxon>
        <taxon>Neoptera</taxon>
        <taxon>Endopterygota</taxon>
        <taxon>Hymenoptera</taxon>
        <taxon>Apocrita</taxon>
        <taxon>Aculeata</taxon>
        <taxon>Formicoidea</taxon>
        <taxon>Formicidae</taxon>
        <taxon>Myrmicinae</taxon>
        <taxon>Solenopsis</taxon>
    </lineage>
</organism>
<reference evidence="1" key="1">
    <citation type="journal article" date="2011" name="Proc. Natl. Acad. Sci. U.S.A.">
        <title>The genome of the fire ant Solenopsis invicta.</title>
        <authorList>
            <person name="Wurm Y."/>
            <person name="Wang J."/>
            <person name="Riba-Grognuz O."/>
            <person name="Corona M."/>
            <person name="Nygaard S."/>
            <person name="Hunt B.G."/>
            <person name="Ingram K.K."/>
            <person name="Falquet L."/>
            <person name="Nipitwattanaphon M."/>
            <person name="Gotzek D."/>
            <person name="Dijkstra M.B."/>
            <person name="Oettler J."/>
            <person name="Comtesse F."/>
            <person name="Shih C.J."/>
            <person name="Wu W.J."/>
            <person name="Yang C.C."/>
            <person name="Thomas J."/>
            <person name="Beaudoing E."/>
            <person name="Pradervand S."/>
            <person name="Flegel V."/>
            <person name="Cook E.D."/>
            <person name="Fabbretti R."/>
            <person name="Stockinger H."/>
            <person name="Long L."/>
            <person name="Farmerie W.G."/>
            <person name="Oakey J."/>
            <person name="Boomsma J.J."/>
            <person name="Pamilo P."/>
            <person name="Yi S.V."/>
            <person name="Heinze J."/>
            <person name="Goodisman M.A."/>
            <person name="Farinelli L."/>
            <person name="Harshman K."/>
            <person name="Hulo N."/>
            <person name="Cerutti L."/>
            <person name="Xenarios I."/>
            <person name="Shoemaker D."/>
            <person name="Keller L."/>
        </authorList>
    </citation>
    <scope>NUCLEOTIDE SEQUENCE [LARGE SCALE GENOMIC DNA]</scope>
</reference>
<accession>E9IZ57</accession>